<reference evidence="1 2" key="1">
    <citation type="submission" date="2014-08" db="EMBL/GenBank/DDBJ databases">
        <authorList>
            <person name="Bunnell A."/>
            <person name="Chain P.S."/>
            <person name="Chertkov O."/>
            <person name="Currie B.J."/>
            <person name="Daligault H.E."/>
            <person name="Davenport K.W."/>
            <person name="Davis C."/>
            <person name="Gleasner C.D."/>
            <person name="Johnson S.L."/>
            <person name="Kaestli M."/>
            <person name="Koren S."/>
            <person name="Kunde Y.A."/>
            <person name="Mayo M."/>
            <person name="McMurry K.K."/>
            <person name="Price E.P."/>
            <person name="Reitenga K.G."/>
            <person name="Robison R."/>
            <person name="Rosovitz M.J."/>
            <person name="Sarovich D.S."/>
            <person name="Teshima H."/>
        </authorList>
    </citation>
    <scope>NUCLEOTIDE SEQUENCE [LARGE SCALE GENOMIC DNA]</scope>
    <source>
        <strain evidence="1 2">MSHR44</strain>
    </source>
</reference>
<protein>
    <submittedName>
        <fullName evidence="1">Gp38</fullName>
    </submittedName>
</protein>
<proteinExistence type="predicted"/>
<sequence length="72" mass="7902">MGKQTVLEACNRVADVADLPFYTELVDALRGAMVALTASEPTMKHYPEAVARHEKAIRDAKSCIKRIDQDAA</sequence>
<gene>
    <name evidence="1" type="ORF">Y036_631</name>
</gene>
<organism evidence="1 2">
    <name type="scientific">Burkholderia pseudomallei</name>
    <name type="common">Pseudomonas pseudomallei</name>
    <dbReference type="NCBI Taxonomy" id="28450"/>
    <lineage>
        <taxon>Bacteria</taxon>
        <taxon>Pseudomonadati</taxon>
        <taxon>Pseudomonadota</taxon>
        <taxon>Betaproteobacteria</taxon>
        <taxon>Burkholderiales</taxon>
        <taxon>Burkholderiaceae</taxon>
        <taxon>Burkholderia</taxon>
        <taxon>pseudomallei group</taxon>
    </lineage>
</organism>
<comment type="caution">
    <text evidence="1">The sequence shown here is derived from an EMBL/GenBank/DDBJ whole genome shotgun (WGS) entry which is preliminary data.</text>
</comment>
<dbReference type="EMBL" id="JQIM01000010">
    <property type="protein sequence ID" value="KGX07757.1"/>
    <property type="molecule type" value="Genomic_DNA"/>
</dbReference>
<dbReference type="AlphaFoldDB" id="A0AA40JC52"/>
<name>A0AA40JC52_BURPE</name>
<accession>A0AA40JC52</accession>
<evidence type="ECO:0000313" key="1">
    <source>
        <dbReference type="EMBL" id="KGX07757.1"/>
    </source>
</evidence>
<evidence type="ECO:0000313" key="2">
    <source>
        <dbReference type="Proteomes" id="UP000030475"/>
    </source>
</evidence>
<dbReference type="Proteomes" id="UP000030475">
    <property type="component" value="Unassembled WGS sequence"/>
</dbReference>